<dbReference type="FunFam" id="1.25.40.720:FF:000004">
    <property type="entry name" value="WGS project CABT00000000 data, contig 2.6"/>
    <property type="match status" value="1"/>
</dbReference>
<dbReference type="OrthoDB" id="10258062at2759"/>
<evidence type="ECO:0000313" key="4">
    <source>
        <dbReference type="EMBL" id="KAF2875043.1"/>
    </source>
</evidence>
<dbReference type="InterPro" id="IPR038528">
    <property type="entry name" value="TEL2_C_sf"/>
</dbReference>
<dbReference type="EMBL" id="JAADJZ010000005">
    <property type="protein sequence ID" value="KAF2875043.1"/>
    <property type="molecule type" value="Genomic_DNA"/>
</dbReference>
<dbReference type="PANTHER" id="PTHR15830">
    <property type="entry name" value="TELOMERE LENGTH REGULATION PROTEIN TEL2 FAMILY MEMBER"/>
    <property type="match status" value="1"/>
</dbReference>
<dbReference type="GO" id="GO:0051879">
    <property type="term" value="F:Hsp90 protein binding"/>
    <property type="evidence" value="ECO:0007669"/>
    <property type="project" value="TreeGrafter"/>
</dbReference>
<dbReference type="Proteomes" id="UP000481861">
    <property type="component" value="Unassembled WGS sequence"/>
</dbReference>
<dbReference type="GO" id="GO:0042162">
    <property type="term" value="F:telomeric DNA binding"/>
    <property type="evidence" value="ECO:0007669"/>
    <property type="project" value="TreeGrafter"/>
</dbReference>
<proteinExistence type="inferred from homology"/>
<name>A0A7C8MGU2_9PLEO</name>
<accession>A0A7C8MGU2</accession>
<dbReference type="FunFam" id="1.25.40.720:FF:000007">
    <property type="entry name" value="WGS project CABT00000000 data, contig 2.6"/>
    <property type="match status" value="1"/>
</dbReference>
<evidence type="ECO:0000313" key="5">
    <source>
        <dbReference type="Proteomes" id="UP000481861"/>
    </source>
</evidence>
<comment type="similarity">
    <text evidence="1">Belongs to the TEL2 family.</text>
</comment>
<evidence type="ECO:0000259" key="3">
    <source>
        <dbReference type="Pfam" id="PF10193"/>
    </source>
</evidence>
<feature type="compositionally biased region" description="Acidic residues" evidence="2">
    <location>
        <begin position="565"/>
        <end position="574"/>
    </location>
</feature>
<protein>
    <submittedName>
        <fullName evidence="4">Telomere length regulation protein-domain-containing protein</fullName>
    </submittedName>
</protein>
<evidence type="ECO:0000256" key="1">
    <source>
        <dbReference type="ARBA" id="ARBA00006133"/>
    </source>
</evidence>
<dbReference type="Gene3D" id="1.25.40.720">
    <property type="entry name" value="Telomere length regulation protein 2, C-terminal domain"/>
    <property type="match status" value="2"/>
</dbReference>
<feature type="region of interest" description="Disordered" evidence="2">
    <location>
        <begin position="551"/>
        <end position="579"/>
    </location>
</feature>
<dbReference type="GO" id="GO:0051083">
    <property type="term" value="P:'de novo' cotranslational protein folding"/>
    <property type="evidence" value="ECO:0007669"/>
    <property type="project" value="TreeGrafter"/>
</dbReference>
<dbReference type="InterPro" id="IPR019337">
    <property type="entry name" value="Telomere_length_regulation_dom"/>
</dbReference>
<dbReference type="PANTHER" id="PTHR15830:SF10">
    <property type="entry name" value="TELOMERE LENGTH REGULATION PROTEIN TEL2 HOMOLOG"/>
    <property type="match status" value="1"/>
</dbReference>
<comment type="caution">
    <text evidence="4">The sequence shown here is derived from an EMBL/GenBank/DDBJ whole genome shotgun (WGS) entry which is preliminary data.</text>
</comment>
<organism evidence="4 5">
    <name type="scientific">Massariosphaeria phaeospora</name>
    <dbReference type="NCBI Taxonomy" id="100035"/>
    <lineage>
        <taxon>Eukaryota</taxon>
        <taxon>Fungi</taxon>
        <taxon>Dikarya</taxon>
        <taxon>Ascomycota</taxon>
        <taxon>Pezizomycotina</taxon>
        <taxon>Dothideomycetes</taxon>
        <taxon>Pleosporomycetidae</taxon>
        <taxon>Pleosporales</taxon>
        <taxon>Pleosporales incertae sedis</taxon>
        <taxon>Massariosphaeria</taxon>
    </lineage>
</organism>
<feature type="domain" description="Telomere length regulation protein conserved" evidence="3">
    <location>
        <begin position="584"/>
        <end position="695"/>
    </location>
</feature>
<evidence type="ECO:0000256" key="2">
    <source>
        <dbReference type="SAM" id="MobiDB-lite"/>
    </source>
</evidence>
<gene>
    <name evidence="4" type="ORF">BDV95DRAFT_306767</name>
</gene>
<dbReference type="AlphaFoldDB" id="A0A7C8MGU2"/>
<dbReference type="Pfam" id="PF10193">
    <property type="entry name" value="Telomere_reg-2"/>
    <property type="match status" value="1"/>
</dbReference>
<reference evidence="4 5" key="1">
    <citation type="submission" date="2020-01" db="EMBL/GenBank/DDBJ databases">
        <authorList>
            <consortium name="DOE Joint Genome Institute"/>
            <person name="Haridas S."/>
            <person name="Albert R."/>
            <person name="Binder M."/>
            <person name="Bloem J."/>
            <person name="Labutti K."/>
            <person name="Salamov A."/>
            <person name="Andreopoulos B."/>
            <person name="Baker S.E."/>
            <person name="Barry K."/>
            <person name="Bills G."/>
            <person name="Bluhm B.H."/>
            <person name="Cannon C."/>
            <person name="Castanera R."/>
            <person name="Culley D.E."/>
            <person name="Daum C."/>
            <person name="Ezra D."/>
            <person name="Gonzalez J.B."/>
            <person name="Henrissat B."/>
            <person name="Kuo A."/>
            <person name="Liang C."/>
            <person name="Lipzen A."/>
            <person name="Lutzoni F."/>
            <person name="Magnuson J."/>
            <person name="Mondo S."/>
            <person name="Nolan M."/>
            <person name="Ohm R."/>
            <person name="Pangilinan J."/>
            <person name="Park H.-J.H."/>
            <person name="Ramirez L."/>
            <person name="Alfaro M."/>
            <person name="Sun H."/>
            <person name="Tritt A."/>
            <person name="Yoshinaga Y."/>
            <person name="Zwiers L.-H.L."/>
            <person name="Turgeon B.G."/>
            <person name="Goodwin S.B."/>
            <person name="Spatafora J.W."/>
            <person name="Crous P.W."/>
            <person name="Grigoriev I.V."/>
        </authorList>
    </citation>
    <scope>NUCLEOTIDE SEQUENCE [LARGE SCALE GENOMIC DNA]</scope>
    <source>
        <strain evidence="4 5">CBS 611.86</strain>
    </source>
</reference>
<dbReference type="InterPro" id="IPR051970">
    <property type="entry name" value="TEL2_Regulation"/>
</dbReference>
<sequence length="954" mass="105749">MEELLTQVSTTKVKRSTTPLIQASASQYTKSQRPIKSAEDALEALKNQPDLDTVHKILSYLAAESELDEGFSLVVPEPLSANIAYNLVNNTIPDFWRTFKPAAKQRKHLIRCLQNPCGLGTIISRLRPLILDCRQKKSVDITRDPSAHIEDLIDVLEHVLSGDRISSQIWNDIKTHAKNDMQKKLVWREYVAQTASGRILSLVAEAEDALKERIPSRRPSWLADGNGFASWLGRNIAFLMNENSGVEESVVAVTEVCGKALMLGYTDRIAESITSTVIRDESTQTFEGFLRKLKAFEQRKYLDAVIAYVAKQYCKSIVGKGEDVPEESSPTISGIATLLRRLVKENELLEDHLVITLTKSTVAALDDSIAARRGVIAAVAQNEDKIQTVLENCLKLFGDSFYVKHTPIMQQEALAQTLAITCGYVQRSQPMFLTMMAKSSYHTAGMSNRIGASSPRARFLGIAIGTAISKMVDKPDLQLKFELEGDEATEAKWYQRLTNIYDKLGKLSDLKVQASKVVARKKKHPQQSKPLANTEIVGPRVVEILNDSDVDEDDDLVPYEKPDSDPDDDTDDATEINRNKPTAPVYIRDLIAGLRDQDHYDRHQLSLATAASLIRRKANFGTEVTDHLDELATILIGLSDNYDLPDFAVQRQQALIAVLLAKPAPMAQWFARAFFSGDYSLTQRVAMLTTLGLGARELAGLKDASTEDLIPSTPSFPSKTLPAHLHELYTPASDPDPVAKITRGLAQQLLSPMAATAADQLTGPNILKVRTFSSRMAVEAKRRKPIPNALAKIVADNFFFPLTGRWWMTLRSNANANSSIYASTHLLPPLLHTLALLLYAAGANTLALPQMTREFWDLLLSVRGLAANDKAVLGALLFALLMLLETNEDQERLATEQAKELLETQQWVKMVFDGLGAGSDEDEKVRVLAAGVLVRAQEVVEKYQRRMVGAMMDY</sequence>
<dbReference type="GO" id="GO:0005829">
    <property type="term" value="C:cytosol"/>
    <property type="evidence" value="ECO:0007669"/>
    <property type="project" value="TreeGrafter"/>
</dbReference>
<keyword evidence="5" id="KW-1185">Reference proteome</keyword>